<evidence type="ECO:0000256" key="3">
    <source>
        <dbReference type="ARBA" id="ARBA00022475"/>
    </source>
</evidence>
<dbReference type="GO" id="GO:0051707">
    <property type="term" value="P:response to other organism"/>
    <property type="evidence" value="ECO:0007669"/>
    <property type="project" value="UniProtKB-ARBA"/>
</dbReference>
<evidence type="ECO:0000256" key="9">
    <source>
        <dbReference type="ARBA" id="ARBA00023136"/>
    </source>
</evidence>
<evidence type="ECO:0000256" key="8">
    <source>
        <dbReference type="ARBA" id="ARBA00022989"/>
    </source>
</evidence>
<evidence type="ECO:0000256" key="6">
    <source>
        <dbReference type="ARBA" id="ARBA00022729"/>
    </source>
</evidence>
<keyword evidence="8" id="KW-1133">Transmembrane helix</keyword>
<evidence type="ECO:0000256" key="7">
    <source>
        <dbReference type="ARBA" id="ARBA00022737"/>
    </source>
</evidence>
<keyword evidence="14" id="KW-1185">Reference proteome</keyword>
<keyword evidence="3" id="KW-1003">Cell membrane</keyword>
<dbReference type="Gene3D" id="3.80.10.10">
    <property type="entry name" value="Ribonuclease Inhibitor"/>
    <property type="match status" value="3"/>
</dbReference>
<keyword evidence="7" id="KW-0677">Repeat</keyword>
<dbReference type="GO" id="GO:0005886">
    <property type="term" value="C:plasma membrane"/>
    <property type="evidence" value="ECO:0007669"/>
    <property type="project" value="UniProtKB-SubCell"/>
</dbReference>
<comment type="similarity">
    <text evidence="2">Belongs to the RLP family.</text>
</comment>
<dbReference type="SUPFAM" id="SSF52058">
    <property type="entry name" value="L domain-like"/>
    <property type="match status" value="1"/>
</dbReference>
<name>A0A4S4EYQ7_CAMSN</name>
<dbReference type="Pfam" id="PF00560">
    <property type="entry name" value="LRR_1"/>
    <property type="match status" value="4"/>
</dbReference>
<proteinExistence type="inferred from homology"/>
<comment type="caution">
    <text evidence="13">The sequence shown here is derived from an EMBL/GenBank/DDBJ whole genome shotgun (WGS) entry which is preliminary data.</text>
</comment>
<sequence>MKIFNNISDCVLFVFIISLGVLCNGEEEISVAPMEKTEKEALYYTIQGFVGNWWNGSDLYPDPCGWTPIQGVSCDLYNGFWYVTALNIGPIQDNSLHCAPNPEFKPDLFRLKHLKSLSIFDCFVSPHNHPIPIPTDNWELLATNLVSLEFRSNPGLIGQIPTVFSDLRKLQSLVLLENGLTGELPTNIGNLIKLRRLVLAGSEFRGQIPENFGALFDLLILDLSRNSLSGTLPLNLGTLTSLLKLDLSNNQLEGQIGSEIGNLKNLTLLDLSKNKFSGGLTNSLQELSSLQELDLSNNPIGGDLLSVEWHRLQGLIFLDLSNMGLTGGVPESMIGLKRLRFLGLNENHLTGNLSPKLESLSSVSSLYLNGNNLTGELTFSEWFYGKMGRGFRAWNNPGLCYPDGLVSPTNHGPIGVRPCHQEVTTLRGFEFDPNLKPKLGNGNLNQKTQFMSSLGFSRYGVDGFWCVFVVETLMILLLESTLARGCGMPRILHQATNPGGMLDL</sequence>
<evidence type="ECO:0000313" key="13">
    <source>
        <dbReference type="EMBL" id="THG22218.1"/>
    </source>
</evidence>
<dbReference type="FunFam" id="3.80.10.10:FF:000269">
    <property type="entry name" value="Piriformospora indica-insensitive protein 2"/>
    <property type="match status" value="1"/>
</dbReference>
<keyword evidence="10" id="KW-0675">Receptor</keyword>
<evidence type="ECO:0000313" key="14">
    <source>
        <dbReference type="Proteomes" id="UP000306102"/>
    </source>
</evidence>
<evidence type="ECO:0000256" key="2">
    <source>
        <dbReference type="ARBA" id="ARBA00009592"/>
    </source>
</evidence>
<keyword evidence="6 12" id="KW-0732">Signal</keyword>
<feature type="chain" id="PRO_5020692274" description="Leucine-rich repeat-containing N-terminal plant-type domain-containing protein" evidence="12">
    <location>
        <begin position="26"/>
        <end position="504"/>
    </location>
</feature>
<dbReference type="PANTHER" id="PTHR48052">
    <property type="entry name" value="UNNAMED PRODUCT"/>
    <property type="match status" value="1"/>
</dbReference>
<evidence type="ECO:0000256" key="5">
    <source>
        <dbReference type="ARBA" id="ARBA00022692"/>
    </source>
</evidence>
<evidence type="ECO:0000256" key="11">
    <source>
        <dbReference type="ARBA" id="ARBA00023180"/>
    </source>
</evidence>
<evidence type="ECO:0000256" key="1">
    <source>
        <dbReference type="ARBA" id="ARBA00004251"/>
    </source>
</evidence>
<dbReference type="PANTHER" id="PTHR48052:SF33">
    <property type="entry name" value="OS01G0623000 PROTEIN"/>
    <property type="match status" value="1"/>
</dbReference>
<evidence type="ECO:0000256" key="4">
    <source>
        <dbReference type="ARBA" id="ARBA00022614"/>
    </source>
</evidence>
<feature type="signal peptide" evidence="12">
    <location>
        <begin position="1"/>
        <end position="25"/>
    </location>
</feature>
<keyword evidence="11" id="KW-0325">Glycoprotein</keyword>
<dbReference type="InterPro" id="IPR001611">
    <property type="entry name" value="Leu-rich_rpt"/>
</dbReference>
<dbReference type="Proteomes" id="UP000306102">
    <property type="component" value="Unassembled WGS sequence"/>
</dbReference>
<keyword evidence="5" id="KW-0812">Transmembrane</keyword>
<reference evidence="13 14" key="1">
    <citation type="journal article" date="2018" name="Proc. Natl. Acad. Sci. U.S.A.">
        <title>Draft genome sequence of Camellia sinensis var. sinensis provides insights into the evolution of the tea genome and tea quality.</title>
        <authorList>
            <person name="Wei C."/>
            <person name="Yang H."/>
            <person name="Wang S."/>
            <person name="Zhao J."/>
            <person name="Liu C."/>
            <person name="Gao L."/>
            <person name="Xia E."/>
            <person name="Lu Y."/>
            <person name="Tai Y."/>
            <person name="She G."/>
            <person name="Sun J."/>
            <person name="Cao H."/>
            <person name="Tong W."/>
            <person name="Gao Q."/>
            <person name="Li Y."/>
            <person name="Deng W."/>
            <person name="Jiang X."/>
            <person name="Wang W."/>
            <person name="Chen Q."/>
            <person name="Zhang S."/>
            <person name="Li H."/>
            <person name="Wu J."/>
            <person name="Wang P."/>
            <person name="Li P."/>
            <person name="Shi C."/>
            <person name="Zheng F."/>
            <person name="Jian J."/>
            <person name="Huang B."/>
            <person name="Shan D."/>
            <person name="Shi M."/>
            <person name="Fang C."/>
            <person name="Yue Y."/>
            <person name="Li F."/>
            <person name="Li D."/>
            <person name="Wei S."/>
            <person name="Han B."/>
            <person name="Jiang C."/>
            <person name="Yin Y."/>
            <person name="Xia T."/>
            <person name="Zhang Z."/>
            <person name="Bennetzen J.L."/>
            <person name="Zhao S."/>
            <person name="Wan X."/>
        </authorList>
    </citation>
    <scope>NUCLEOTIDE SEQUENCE [LARGE SCALE GENOMIC DNA]</scope>
    <source>
        <strain evidence="14">cv. Shuchazao</strain>
        <tissue evidence="13">Leaf</tissue>
    </source>
</reference>
<dbReference type="PRINTS" id="PR00019">
    <property type="entry name" value="LEURICHRPT"/>
</dbReference>
<dbReference type="AlphaFoldDB" id="A0A4S4EYQ7"/>
<dbReference type="FunFam" id="3.80.10.10:FF:000299">
    <property type="entry name" value="Piriformospora indica-insensitive protein 2"/>
    <property type="match status" value="1"/>
</dbReference>
<accession>A0A4S4EYQ7</accession>
<gene>
    <name evidence="13" type="ORF">TEA_005555</name>
</gene>
<organism evidence="13 14">
    <name type="scientific">Camellia sinensis var. sinensis</name>
    <name type="common">China tea</name>
    <dbReference type="NCBI Taxonomy" id="542762"/>
    <lineage>
        <taxon>Eukaryota</taxon>
        <taxon>Viridiplantae</taxon>
        <taxon>Streptophyta</taxon>
        <taxon>Embryophyta</taxon>
        <taxon>Tracheophyta</taxon>
        <taxon>Spermatophyta</taxon>
        <taxon>Magnoliopsida</taxon>
        <taxon>eudicotyledons</taxon>
        <taxon>Gunneridae</taxon>
        <taxon>Pentapetalae</taxon>
        <taxon>asterids</taxon>
        <taxon>Ericales</taxon>
        <taxon>Theaceae</taxon>
        <taxon>Camellia</taxon>
    </lineage>
</organism>
<evidence type="ECO:0000256" key="10">
    <source>
        <dbReference type="ARBA" id="ARBA00023170"/>
    </source>
</evidence>
<dbReference type="STRING" id="542762.A0A4S4EYQ7"/>
<dbReference type="InterPro" id="IPR032675">
    <property type="entry name" value="LRR_dom_sf"/>
</dbReference>
<evidence type="ECO:0000256" key="12">
    <source>
        <dbReference type="SAM" id="SignalP"/>
    </source>
</evidence>
<comment type="subcellular location">
    <subcellularLocation>
        <location evidence="1">Cell membrane</location>
        <topology evidence="1">Single-pass type I membrane protein</topology>
    </subcellularLocation>
</comment>
<dbReference type="EMBL" id="SDRB02000941">
    <property type="protein sequence ID" value="THG22218.1"/>
    <property type="molecule type" value="Genomic_DNA"/>
</dbReference>
<protein>
    <recommendedName>
        <fullName evidence="15">Leucine-rich repeat-containing N-terminal plant-type domain-containing protein</fullName>
    </recommendedName>
</protein>
<keyword evidence="9" id="KW-0472">Membrane</keyword>
<keyword evidence="4" id="KW-0433">Leucine-rich repeat</keyword>
<evidence type="ECO:0008006" key="15">
    <source>
        <dbReference type="Google" id="ProtNLM"/>
    </source>
</evidence>